<evidence type="ECO:0000313" key="1">
    <source>
        <dbReference type="EMBL" id="KAJ4977380.1"/>
    </source>
</evidence>
<dbReference type="OrthoDB" id="2414662at2759"/>
<dbReference type="GO" id="GO:0006571">
    <property type="term" value="P:tyrosine biosynthetic process"/>
    <property type="evidence" value="ECO:0007669"/>
    <property type="project" value="InterPro"/>
</dbReference>
<evidence type="ECO:0000313" key="2">
    <source>
        <dbReference type="Proteomes" id="UP001141806"/>
    </source>
</evidence>
<sequence length="120" mass="13201">MLTLSGLKPSKAKAAIHHELPPISHCLHPSSLPFSAFSTRNRFIGRRRLCIRALDAAQPYDYEAQVSGRSEQSIKLRIAIGGFGNFGQFLAKTLVQQGHTVLAYSRSNDFDIATKLGVSF</sequence>
<evidence type="ECO:0008006" key="3">
    <source>
        <dbReference type="Google" id="ProtNLM"/>
    </source>
</evidence>
<organism evidence="1 2">
    <name type="scientific">Protea cynaroides</name>
    <dbReference type="NCBI Taxonomy" id="273540"/>
    <lineage>
        <taxon>Eukaryota</taxon>
        <taxon>Viridiplantae</taxon>
        <taxon>Streptophyta</taxon>
        <taxon>Embryophyta</taxon>
        <taxon>Tracheophyta</taxon>
        <taxon>Spermatophyta</taxon>
        <taxon>Magnoliopsida</taxon>
        <taxon>Proteales</taxon>
        <taxon>Proteaceae</taxon>
        <taxon>Protea</taxon>
    </lineage>
</organism>
<dbReference type="AlphaFoldDB" id="A0A9Q0QZ31"/>
<dbReference type="Gene3D" id="3.40.50.720">
    <property type="entry name" value="NAD(P)-binding Rossmann-like Domain"/>
    <property type="match status" value="1"/>
</dbReference>
<gene>
    <name evidence="1" type="ORF">NE237_002486</name>
</gene>
<name>A0A9Q0QZ31_9MAGN</name>
<proteinExistence type="predicted"/>
<reference evidence="1" key="1">
    <citation type="journal article" date="2023" name="Plant J.">
        <title>The genome of the king protea, Protea cynaroides.</title>
        <authorList>
            <person name="Chang J."/>
            <person name="Duong T.A."/>
            <person name="Schoeman C."/>
            <person name="Ma X."/>
            <person name="Roodt D."/>
            <person name="Barker N."/>
            <person name="Li Z."/>
            <person name="Van de Peer Y."/>
            <person name="Mizrachi E."/>
        </authorList>
    </citation>
    <scope>NUCLEOTIDE SEQUENCE</scope>
    <source>
        <tissue evidence="1">Young leaves</tissue>
    </source>
</reference>
<dbReference type="Proteomes" id="UP001141806">
    <property type="component" value="Unassembled WGS sequence"/>
</dbReference>
<comment type="caution">
    <text evidence="1">The sequence shown here is derived from an EMBL/GenBank/DDBJ whole genome shotgun (WGS) entry which is preliminary data.</text>
</comment>
<protein>
    <recommendedName>
        <fullName evidence="3">Pyrroline-5-carboxylate reductase catalytic N-terminal domain-containing protein</fullName>
    </recommendedName>
</protein>
<accession>A0A9Q0QZ31</accession>
<dbReference type="InterPro" id="IPR036291">
    <property type="entry name" value="NAD(P)-bd_dom_sf"/>
</dbReference>
<dbReference type="GO" id="GO:0033730">
    <property type="term" value="F:arogenate dehydrogenase (NADP+) activity"/>
    <property type="evidence" value="ECO:0007669"/>
    <property type="project" value="InterPro"/>
</dbReference>
<dbReference type="EMBL" id="JAMYWD010000003">
    <property type="protein sequence ID" value="KAJ4977380.1"/>
    <property type="molecule type" value="Genomic_DNA"/>
</dbReference>
<dbReference type="PANTHER" id="PTHR43207:SF4">
    <property type="entry name" value="AROGENATE DEHYDROGENASE 2, CHLOROPLASTIC"/>
    <property type="match status" value="1"/>
</dbReference>
<dbReference type="SUPFAM" id="SSF51735">
    <property type="entry name" value="NAD(P)-binding Rossmann-fold domains"/>
    <property type="match status" value="1"/>
</dbReference>
<dbReference type="InterPro" id="IPR045011">
    <property type="entry name" value="TYRAAT1/2"/>
</dbReference>
<dbReference type="PANTHER" id="PTHR43207">
    <property type="entry name" value="AROGENATE DEHYDROGENASE-RELATED"/>
    <property type="match status" value="1"/>
</dbReference>
<keyword evidence="2" id="KW-1185">Reference proteome</keyword>